<protein>
    <submittedName>
        <fullName evidence="1">Uncharacterized protein</fullName>
    </submittedName>
</protein>
<dbReference type="EMBL" id="BARS01041821">
    <property type="protein sequence ID" value="GAG36362.1"/>
    <property type="molecule type" value="Genomic_DNA"/>
</dbReference>
<evidence type="ECO:0000313" key="1">
    <source>
        <dbReference type="EMBL" id="GAG36362.1"/>
    </source>
</evidence>
<sequence length="143" mass="16910">IPKMIRDEGVLVGMCSHIPEVLEYIEEKDWDVDFYMACFYYPNKMQGKIDEKTGKPFRGEYYGDEDRAAMCRFIRQSKKFCFGYKILAASRNAKTPEDTRNSFEYALKNIKKGDAVIVGMFLPYHVRDNTKYMKEIWHEMNTL</sequence>
<dbReference type="AlphaFoldDB" id="X0XM02"/>
<name>X0XM02_9ZZZZ</name>
<reference evidence="1" key="1">
    <citation type="journal article" date="2014" name="Front. Microbiol.">
        <title>High frequency of phylogenetically diverse reductive dehalogenase-homologous genes in deep subseafloor sedimentary metagenomes.</title>
        <authorList>
            <person name="Kawai M."/>
            <person name="Futagami T."/>
            <person name="Toyoda A."/>
            <person name="Takaki Y."/>
            <person name="Nishi S."/>
            <person name="Hori S."/>
            <person name="Arai W."/>
            <person name="Tsubouchi T."/>
            <person name="Morono Y."/>
            <person name="Uchiyama I."/>
            <person name="Ito T."/>
            <person name="Fujiyama A."/>
            <person name="Inagaki F."/>
            <person name="Takami H."/>
        </authorList>
    </citation>
    <scope>NUCLEOTIDE SEQUENCE</scope>
    <source>
        <strain evidence="1">Expedition CK06-06</strain>
    </source>
</reference>
<comment type="caution">
    <text evidence="1">The sequence shown here is derived from an EMBL/GenBank/DDBJ whole genome shotgun (WGS) entry which is preliminary data.</text>
</comment>
<organism evidence="1">
    <name type="scientific">marine sediment metagenome</name>
    <dbReference type="NCBI Taxonomy" id="412755"/>
    <lineage>
        <taxon>unclassified sequences</taxon>
        <taxon>metagenomes</taxon>
        <taxon>ecological metagenomes</taxon>
    </lineage>
</organism>
<gene>
    <name evidence="1" type="ORF">S01H1_63532</name>
</gene>
<proteinExistence type="predicted"/>
<feature type="non-terminal residue" evidence="1">
    <location>
        <position position="1"/>
    </location>
</feature>
<accession>X0XM02</accession>